<dbReference type="InParanoid" id="D8U721"/>
<dbReference type="Pfam" id="PF08856">
    <property type="entry name" value="DUF1826"/>
    <property type="match status" value="1"/>
</dbReference>
<dbReference type="GeneID" id="9624459"/>
<dbReference type="KEGG" id="vcn:VOLCADRAFT_95268"/>
<evidence type="ECO:0000313" key="1">
    <source>
        <dbReference type="EMBL" id="EFJ44539.1"/>
    </source>
</evidence>
<dbReference type="RefSeq" id="XP_002954389.1">
    <property type="nucleotide sequence ID" value="XM_002954343.1"/>
</dbReference>
<organism evidence="2">
    <name type="scientific">Volvox carteri f. nagariensis</name>
    <dbReference type="NCBI Taxonomy" id="3068"/>
    <lineage>
        <taxon>Eukaryota</taxon>
        <taxon>Viridiplantae</taxon>
        <taxon>Chlorophyta</taxon>
        <taxon>core chlorophytes</taxon>
        <taxon>Chlorophyceae</taxon>
        <taxon>CS clade</taxon>
        <taxon>Chlamydomonadales</taxon>
        <taxon>Volvocaceae</taxon>
        <taxon>Volvox</taxon>
    </lineage>
</organism>
<proteinExistence type="predicted"/>
<dbReference type="AlphaFoldDB" id="D8U721"/>
<reference evidence="1 2" key="1">
    <citation type="journal article" date="2010" name="Science">
        <title>Genomic analysis of organismal complexity in the multicellular green alga Volvox carteri.</title>
        <authorList>
            <person name="Prochnik S.E."/>
            <person name="Umen J."/>
            <person name="Nedelcu A.M."/>
            <person name="Hallmann A."/>
            <person name="Miller S.M."/>
            <person name="Nishii I."/>
            <person name="Ferris P."/>
            <person name="Kuo A."/>
            <person name="Mitros T."/>
            <person name="Fritz-Laylin L.K."/>
            <person name="Hellsten U."/>
            <person name="Chapman J."/>
            <person name="Simakov O."/>
            <person name="Rensing S.A."/>
            <person name="Terry A."/>
            <person name="Pangilinan J."/>
            <person name="Kapitonov V."/>
            <person name="Jurka J."/>
            <person name="Salamov A."/>
            <person name="Shapiro H."/>
            <person name="Schmutz J."/>
            <person name="Grimwood J."/>
            <person name="Lindquist E."/>
            <person name="Lucas S."/>
            <person name="Grigoriev I.V."/>
            <person name="Schmitt R."/>
            <person name="Kirk D."/>
            <person name="Rokhsar D.S."/>
        </authorList>
    </citation>
    <scope>NUCLEOTIDE SEQUENCE [LARGE SCALE GENOMIC DNA]</scope>
    <source>
        <strain evidence="2">f. Nagariensis / Eve</strain>
    </source>
</reference>
<dbReference type="eggNOG" id="ENOG502SBZ6">
    <property type="taxonomic scope" value="Eukaryota"/>
</dbReference>
<gene>
    <name evidence="1" type="ORF">VOLCADRAFT_95268</name>
</gene>
<dbReference type="Proteomes" id="UP000001058">
    <property type="component" value="Unassembled WGS sequence"/>
</dbReference>
<dbReference type="InterPro" id="IPR014955">
    <property type="entry name" value="DUF1826"/>
</dbReference>
<dbReference type="OrthoDB" id="539419at2759"/>
<sequence length="294" mass="31761">MHDRVRMSSGRPADLLLPDINIVHIKRCSPVHPKHLCRQAEELGVGFKSRVVARTETPRPAALELTREMSVPEVMTWLQEDIAELISVFGEQLGGWVDGRVGGWAGYQVAGGRYSRVSAKLEVLGSTPCPRFHADHVGIRLLVTYYGPGTVYVENRASLGAFPWGESSGMVGRGTCAAAGYGAAVEAPDDGMTTYTYPYSSCWGRGPANKTHDDERLGRLGKHGISQPLRLLLTVDDVVGHTGSGCGCGQVHEGQPEGRGRGQEAAAAAAGGMVQGEEVVEEARIRHYVGHYWW</sequence>
<accession>D8U721</accession>
<evidence type="ECO:0000313" key="2">
    <source>
        <dbReference type="Proteomes" id="UP000001058"/>
    </source>
</evidence>
<protein>
    <submittedName>
        <fullName evidence="1">Uncharacterized protein</fullName>
    </submittedName>
</protein>
<dbReference type="EMBL" id="GL378363">
    <property type="protein sequence ID" value="EFJ44539.1"/>
    <property type="molecule type" value="Genomic_DNA"/>
</dbReference>
<name>D8U721_VOLCA</name>
<keyword evidence="2" id="KW-1185">Reference proteome</keyword>